<keyword evidence="4" id="KW-1185">Reference proteome</keyword>
<accession>E0ID71</accession>
<evidence type="ECO:0000313" key="3">
    <source>
        <dbReference type="EMBL" id="EFM09526.1"/>
    </source>
</evidence>
<dbReference type="Pfam" id="PF03235">
    <property type="entry name" value="GmrSD_N"/>
    <property type="match status" value="1"/>
</dbReference>
<evidence type="ECO:0000259" key="1">
    <source>
        <dbReference type="Pfam" id="PF03235"/>
    </source>
</evidence>
<dbReference type="InterPro" id="IPR011089">
    <property type="entry name" value="GmrSD_C"/>
</dbReference>
<reference evidence="3 4" key="1">
    <citation type="submission" date="2010-07" db="EMBL/GenBank/DDBJ databases">
        <title>The draft genome of Paenibacillus curdlanolyticus YK9.</title>
        <authorList>
            <consortium name="US DOE Joint Genome Institute (JGI-PGF)"/>
            <person name="Lucas S."/>
            <person name="Copeland A."/>
            <person name="Lapidus A."/>
            <person name="Cheng J.-F."/>
            <person name="Bruce D."/>
            <person name="Goodwin L."/>
            <person name="Pitluck S."/>
            <person name="Land M.L."/>
            <person name="Hauser L."/>
            <person name="Chang Y.-J."/>
            <person name="Jeffries C."/>
            <person name="Anderson I.J."/>
            <person name="Johnson E."/>
            <person name="Loganathan U."/>
            <person name="Mulhopadhyay B."/>
            <person name="Kyrpides N."/>
            <person name="Woyke T.J."/>
        </authorList>
    </citation>
    <scope>NUCLEOTIDE SEQUENCE [LARGE SCALE GENOMIC DNA]</scope>
    <source>
        <strain evidence="3 4">YK9</strain>
    </source>
</reference>
<protein>
    <recommendedName>
        <fullName evidence="5">DUF262 domain-containing protein</fullName>
    </recommendedName>
</protein>
<dbReference type="RefSeq" id="WP_006039561.1">
    <property type="nucleotide sequence ID" value="NZ_AEDD01000010.1"/>
</dbReference>
<gene>
    <name evidence="3" type="ORF">PaecuDRAFT_3573</name>
</gene>
<evidence type="ECO:0000259" key="2">
    <source>
        <dbReference type="Pfam" id="PF07510"/>
    </source>
</evidence>
<name>E0ID71_9BACL</name>
<dbReference type="EMBL" id="AEDD01000010">
    <property type="protein sequence ID" value="EFM09526.1"/>
    <property type="molecule type" value="Genomic_DNA"/>
</dbReference>
<sequence>MKANETKLQQIIEGIKQYLVPLFQRPYSWDKSQWESLWVDINELCGASNPRAHFMGSIVTLPTESVPEGVSKYLLIDGQQRLTTVFILLALLRDTLEKQGDGESVELAHEINENLLINKWKKGLDHYKMLPTQTDRDSFIKIMDKAPLGKEDHITKAYKFFERKVKSVDDKARLKTIISNYLSIVSIVLDSDDNPHLVFQSLNGTGTPLTQSDFFRNYFFMRIHTDRHEEVYSELWQPMQVMLGDSLTEFVRHYLMRNGIVIRKNEVFSHLKEVISNGEALEELKRLKRFAEYYHKIIRPDNENVSAIRKKLQRLNRIESTTCYPFLLNCYEDFRMGLLDELAFVEILKTVENFLIRRFVCNVPTDRLKGIFPSLYNQAKLNPSPLSESVKKVLETKGYPTDIEFRHGLTTAKFYGAGDRAKKTKLILETIEESYKHKEQVSFEKMNLSIEHIMPQTLTAEWEEHLGEEGKAEYPVYLHSLGNLTLTAYNSELANDSFYAKKKMLGDSHLEINKYFNDKDCWTIKEIEERTQSLADLILKIWPFFGYESSTENIHDVSGLLPRSLEIVGQKIAVRSWIDVLENTLNVIADLDPERFQQLASDSPKLIGPDKSQFNEFRVLKNGMFIEVQLSAAAIRRYCIHAVESIDLTAENWIIKMKEEPEYTMGYLF</sequence>
<dbReference type="PANTHER" id="PTHR35149:SF2">
    <property type="entry name" value="DUF262 DOMAIN-CONTAINING PROTEIN"/>
    <property type="match status" value="1"/>
</dbReference>
<evidence type="ECO:0008006" key="5">
    <source>
        <dbReference type="Google" id="ProtNLM"/>
    </source>
</evidence>
<feature type="domain" description="GmrSD restriction endonucleases C-terminal" evidence="2">
    <location>
        <begin position="400"/>
        <end position="536"/>
    </location>
</feature>
<dbReference type="PANTHER" id="PTHR35149">
    <property type="entry name" value="SLL5132 PROTEIN"/>
    <property type="match status" value="1"/>
</dbReference>
<dbReference type="Pfam" id="PF07510">
    <property type="entry name" value="GmrSD_C"/>
    <property type="match status" value="1"/>
</dbReference>
<dbReference type="Proteomes" id="UP000005387">
    <property type="component" value="Unassembled WGS sequence"/>
</dbReference>
<dbReference type="OrthoDB" id="9798761at2"/>
<dbReference type="InterPro" id="IPR004919">
    <property type="entry name" value="GmrSD_N"/>
</dbReference>
<evidence type="ECO:0000313" key="4">
    <source>
        <dbReference type="Proteomes" id="UP000005387"/>
    </source>
</evidence>
<dbReference type="eggNOG" id="COG1479">
    <property type="taxonomic scope" value="Bacteria"/>
</dbReference>
<organism evidence="3 4">
    <name type="scientific">Paenibacillus curdlanolyticus YK9</name>
    <dbReference type="NCBI Taxonomy" id="717606"/>
    <lineage>
        <taxon>Bacteria</taxon>
        <taxon>Bacillati</taxon>
        <taxon>Bacillota</taxon>
        <taxon>Bacilli</taxon>
        <taxon>Bacillales</taxon>
        <taxon>Paenibacillaceae</taxon>
        <taxon>Paenibacillus</taxon>
    </lineage>
</organism>
<dbReference type="AlphaFoldDB" id="E0ID71"/>
<feature type="domain" description="GmrSD restriction endonucleases N-terminal" evidence="1">
    <location>
        <begin position="9"/>
        <end position="220"/>
    </location>
</feature>
<proteinExistence type="predicted"/>